<keyword evidence="4" id="KW-0547">Nucleotide-binding</keyword>
<dbReference type="OrthoDB" id="1413014at2759"/>
<dbReference type="GO" id="GO:0004222">
    <property type="term" value="F:metalloendopeptidase activity"/>
    <property type="evidence" value="ECO:0007669"/>
    <property type="project" value="InterPro"/>
</dbReference>
<evidence type="ECO:0000313" key="13">
    <source>
        <dbReference type="EMBL" id="CAB4020625.1"/>
    </source>
</evidence>
<dbReference type="Gene3D" id="3.40.1690.20">
    <property type="match status" value="1"/>
</dbReference>
<evidence type="ECO:0000256" key="1">
    <source>
        <dbReference type="ARBA" id="ARBA00001947"/>
    </source>
</evidence>
<evidence type="ECO:0000313" key="14">
    <source>
        <dbReference type="Proteomes" id="UP001152795"/>
    </source>
</evidence>
<evidence type="ECO:0000256" key="9">
    <source>
        <dbReference type="SAM" id="MobiDB-lite"/>
    </source>
</evidence>
<keyword evidence="14" id="KW-1185">Reference proteome</keyword>
<comment type="cofactor">
    <cofactor evidence="1">
        <name>Zn(2+)</name>
        <dbReference type="ChEBI" id="CHEBI:29105"/>
    </cofactor>
</comment>
<dbReference type="PANTHER" id="PTHR43655:SF8">
    <property type="entry name" value="PARAPLEGIN"/>
    <property type="match status" value="1"/>
</dbReference>
<reference evidence="13" key="1">
    <citation type="submission" date="2020-04" db="EMBL/GenBank/DDBJ databases">
        <authorList>
            <person name="Alioto T."/>
            <person name="Alioto T."/>
            <person name="Gomez Garrido J."/>
        </authorList>
    </citation>
    <scope>NUCLEOTIDE SEQUENCE</scope>
    <source>
        <strain evidence="13">A484AB</strain>
    </source>
</reference>
<keyword evidence="7" id="KW-0067">ATP-binding</keyword>
<dbReference type="Gene3D" id="3.40.50.300">
    <property type="entry name" value="P-loop containing nucleotide triphosphate hydrolases"/>
    <property type="match status" value="1"/>
</dbReference>
<dbReference type="GO" id="GO:0005524">
    <property type="term" value="F:ATP binding"/>
    <property type="evidence" value="ECO:0007669"/>
    <property type="project" value="UniProtKB-KW"/>
</dbReference>
<keyword evidence="10" id="KW-0812">Transmembrane</keyword>
<dbReference type="InterPro" id="IPR050928">
    <property type="entry name" value="ATP-dep_Zn_Metalloprotease"/>
</dbReference>
<evidence type="ECO:0000256" key="3">
    <source>
        <dbReference type="ARBA" id="ARBA00022723"/>
    </source>
</evidence>
<evidence type="ECO:0000256" key="6">
    <source>
        <dbReference type="ARBA" id="ARBA00022833"/>
    </source>
</evidence>
<feature type="transmembrane region" description="Helical" evidence="10">
    <location>
        <begin position="139"/>
        <end position="157"/>
    </location>
</feature>
<feature type="region of interest" description="Disordered" evidence="9">
    <location>
        <begin position="115"/>
        <end position="134"/>
    </location>
</feature>
<keyword evidence="2" id="KW-0645">Protease</keyword>
<dbReference type="GO" id="GO:0004176">
    <property type="term" value="F:ATP-dependent peptidase activity"/>
    <property type="evidence" value="ECO:0007669"/>
    <property type="project" value="InterPro"/>
</dbReference>
<evidence type="ECO:0000259" key="12">
    <source>
        <dbReference type="Pfam" id="PF06480"/>
    </source>
</evidence>
<keyword evidence="6" id="KW-0862">Zinc</keyword>
<sequence length="430" mass="48096">MRMLLARNTFLSNFGRRTMANTLACGKLNNMQCPDLKRALFVRKPKPGFERCLGCFARHIFTHGCDGEFKKLDGIPQMFIRQPRTKMKNLRFIPGGFLSKLFRKKNEPFFLFSNMDDRSDSDKPKPPELPNSSFNDPNGMNIFLLLSFILGGLYLLGSNGDPVPEITWNTFYREMLTTGEIEKLDIGHTGDIVYVYLHRGAIVAGKEVRSFGPHYRLQVLNAESFEEKLINVYKELGISPDDYLPVNYKVENELLAAFISAAISLIIFGALWYVFFYRGKSGGSSKNTNLFGDNNPFKDRVKAKATIVEAGGNNDIRLKDVGGMGEAKEEVLEFVDYLKSPNRYKELGAKIPKGALLVGPPGTGKTLLAKAIATEAMVPFLSMAGPEFVEMFSGVGSARVRDLFDQAKKRAPCIVYIDELDSIGRSRKTT</sequence>
<gene>
    <name evidence="13" type="ORF">PACLA_8A083551</name>
</gene>
<comment type="caution">
    <text evidence="13">The sequence shown here is derived from an EMBL/GenBank/DDBJ whole genome shotgun (WGS) entry which is preliminary data.</text>
</comment>
<dbReference type="Proteomes" id="UP001152795">
    <property type="component" value="Unassembled WGS sequence"/>
</dbReference>
<evidence type="ECO:0000256" key="5">
    <source>
        <dbReference type="ARBA" id="ARBA00022801"/>
    </source>
</evidence>
<keyword evidence="5" id="KW-0378">Hydrolase</keyword>
<evidence type="ECO:0000256" key="8">
    <source>
        <dbReference type="ARBA" id="ARBA00023049"/>
    </source>
</evidence>
<evidence type="ECO:0000256" key="2">
    <source>
        <dbReference type="ARBA" id="ARBA00022670"/>
    </source>
</evidence>
<proteinExistence type="predicted"/>
<dbReference type="GO" id="GO:0008270">
    <property type="term" value="F:zinc ion binding"/>
    <property type="evidence" value="ECO:0007669"/>
    <property type="project" value="InterPro"/>
</dbReference>
<dbReference type="Pfam" id="PF00004">
    <property type="entry name" value="AAA"/>
    <property type="match status" value="1"/>
</dbReference>
<dbReference type="InterPro" id="IPR027417">
    <property type="entry name" value="P-loop_NTPase"/>
</dbReference>
<dbReference type="AlphaFoldDB" id="A0A7D9F1C2"/>
<dbReference type="GO" id="GO:0005745">
    <property type="term" value="C:m-AAA complex"/>
    <property type="evidence" value="ECO:0007669"/>
    <property type="project" value="TreeGrafter"/>
</dbReference>
<keyword evidence="10" id="KW-1133">Transmembrane helix</keyword>
<keyword evidence="10" id="KW-0472">Membrane</keyword>
<dbReference type="InterPro" id="IPR003959">
    <property type="entry name" value="ATPase_AAA_core"/>
</dbReference>
<keyword evidence="3" id="KW-0479">Metal-binding</keyword>
<feature type="compositionally biased region" description="Basic and acidic residues" evidence="9">
    <location>
        <begin position="115"/>
        <end position="126"/>
    </location>
</feature>
<dbReference type="GO" id="GO:0034982">
    <property type="term" value="P:mitochondrial protein processing"/>
    <property type="evidence" value="ECO:0007669"/>
    <property type="project" value="TreeGrafter"/>
</dbReference>
<accession>A0A7D9F1C2</accession>
<evidence type="ECO:0000256" key="4">
    <source>
        <dbReference type="ARBA" id="ARBA00022741"/>
    </source>
</evidence>
<dbReference type="InterPro" id="IPR011546">
    <property type="entry name" value="Pept_M41_FtsH_extracell"/>
</dbReference>
<dbReference type="EMBL" id="CACRXK020011051">
    <property type="protein sequence ID" value="CAB4020625.1"/>
    <property type="molecule type" value="Genomic_DNA"/>
</dbReference>
<dbReference type="PANTHER" id="PTHR43655">
    <property type="entry name" value="ATP-DEPENDENT PROTEASE"/>
    <property type="match status" value="1"/>
</dbReference>
<dbReference type="GO" id="GO:0016887">
    <property type="term" value="F:ATP hydrolysis activity"/>
    <property type="evidence" value="ECO:0007669"/>
    <property type="project" value="InterPro"/>
</dbReference>
<feature type="domain" description="ATPase AAA-type core" evidence="11">
    <location>
        <begin position="356"/>
        <end position="427"/>
    </location>
</feature>
<dbReference type="Pfam" id="PF06480">
    <property type="entry name" value="FtsH_ext"/>
    <property type="match status" value="1"/>
</dbReference>
<feature type="domain" description="Peptidase M41 FtsH extracellular" evidence="12">
    <location>
        <begin position="143"/>
        <end position="242"/>
    </location>
</feature>
<name>A0A7D9F1C2_PARCT</name>
<dbReference type="SUPFAM" id="SSF52540">
    <property type="entry name" value="P-loop containing nucleoside triphosphate hydrolases"/>
    <property type="match status" value="1"/>
</dbReference>
<evidence type="ECO:0000256" key="10">
    <source>
        <dbReference type="SAM" id="Phobius"/>
    </source>
</evidence>
<protein>
    <submittedName>
        <fullName evidence="13">Paraplegin isoform X3</fullName>
    </submittedName>
</protein>
<evidence type="ECO:0000259" key="11">
    <source>
        <dbReference type="Pfam" id="PF00004"/>
    </source>
</evidence>
<evidence type="ECO:0000256" key="7">
    <source>
        <dbReference type="ARBA" id="ARBA00022840"/>
    </source>
</evidence>
<feature type="transmembrane region" description="Helical" evidence="10">
    <location>
        <begin position="254"/>
        <end position="276"/>
    </location>
</feature>
<keyword evidence="8" id="KW-0482">Metalloprotease</keyword>
<organism evidence="13 14">
    <name type="scientific">Paramuricea clavata</name>
    <name type="common">Red gorgonian</name>
    <name type="synonym">Violescent sea-whip</name>
    <dbReference type="NCBI Taxonomy" id="317549"/>
    <lineage>
        <taxon>Eukaryota</taxon>
        <taxon>Metazoa</taxon>
        <taxon>Cnidaria</taxon>
        <taxon>Anthozoa</taxon>
        <taxon>Octocorallia</taxon>
        <taxon>Malacalcyonacea</taxon>
        <taxon>Plexauridae</taxon>
        <taxon>Paramuricea</taxon>
    </lineage>
</organism>